<feature type="region of interest" description="Disordered" evidence="1">
    <location>
        <begin position="1"/>
        <end position="33"/>
    </location>
</feature>
<gene>
    <name evidence="2" type="ORF">H634G_09036</name>
</gene>
<keyword evidence="3" id="KW-1185">Reference proteome</keyword>
<feature type="compositionally biased region" description="Gly residues" evidence="1">
    <location>
        <begin position="23"/>
        <end position="33"/>
    </location>
</feature>
<organism evidence="2 3">
    <name type="scientific">Metarhizium anisopliae BRIP 53293</name>
    <dbReference type="NCBI Taxonomy" id="1291518"/>
    <lineage>
        <taxon>Eukaryota</taxon>
        <taxon>Fungi</taxon>
        <taxon>Dikarya</taxon>
        <taxon>Ascomycota</taxon>
        <taxon>Pezizomycotina</taxon>
        <taxon>Sordariomycetes</taxon>
        <taxon>Hypocreomycetidae</taxon>
        <taxon>Hypocreales</taxon>
        <taxon>Clavicipitaceae</taxon>
        <taxon>Metarhizium</taxon>
    </lineage>
</organism>
<feature type="compositionally biased region" description="Basic and acidic residues" evidence="1">
    <location>
        <begin position="1"/>
        <end position="12"/>
    </location>
</feature>
<evidence type="ECO:0000313" key="2">
    <source>
        <dbReference type="EMBL" id="KJK75672.1"/>
    </source>
</evidence>
<sequence length="55" mass="6113">MTLPDAKRDPNWEHGILFASRDGGQGQGQGRGRAGQAIFWEITAVHPRGVVQQKW</sequence>
<evidence type="ECO:0000256" key="1">
    <source>
        <dbReference type="SAM" id="MobiDB-lite"/>
    </source>
</evidence>
<dbReference type="AlphaFoldDB" id="A0A0D9NNN8"/>
<dbReference type="EMBL" id="KE384749">
    <property type="protein sequence ID" value="KJK75672.1"/>
    <property type="molecule type" value="Genomic_DNA"/>
</dbReference>
<evidence type="ECO:0000313" key="3">
    <source>
        <dbReference type="Proteomes" id="UP000054544"/>
    </source>
</evidence>
<dbReference type="Proteomes" id="UP000054544">
    <property type="component" value="Unassembled WGS sequence"/>
</dbReference>
<reference evidence="3" key="1">
    <citation type="journal article" date="2014" name="BMC Genomics">
        <title>The genome sequence of the biocontrol fungus Metarhizium anisopliae and comparative genomics of Metarhizium species.</title>
        <authorList>
            <person name="Pattemore J.A."/>
            <person name="Hane J.K."/>
            <person name="Williams A.H."/>
            <person name="Wilson B.A."/>
            <person name="Stodart B.J."/>
            <person name="Ash G.J."/>
        </authorList>
    </citation>
    <scope>NUCLEOTIDE SEQUENCE [LARGE SCALE GENOMIC DNA]</scope>
    <source>
        <strain evidence="3">BRIP 53293</strain>
    </source>
</reference>
<proteinExistence type="predicted"/>
<protein>
    <submittedName>
        <fullName evidence="2">Uncharacterized protein</fullName>
    </submittedName>
</protein>
<name>A0A0D9NNN8_METAN</name>
<accession>A0A0D9NNN8</accession>